<reference evidence="1 2" key="1">
    <citation type="submission" date="2020-06" db="EMBL/GenBank/DDBJ databases">
        <title>High-quality draft genome of sulfate reducer Desulfobacter latus type strain AcrS2 isolated from marine sediment.</title>
        <authorList>
            <person name="Hoppe M."/>
            <person name="Larsen C.K."/>
            <person name="Marshall I.P.G."/>
            <person name="Schramm A."/>
            <person name="Marietou A.G."/>
        </authorList>
    </citation>
    <scope>NUCLEOTIDE SEQUENCE [LARGE SCALE GENOMIC DNA]</scope>
    <source>
        <strain evidence="1 2">AcRS2</strain>
    </source>
</reference>
<evidence type="ECO:0008006" key="3">
    <source>
        <dbReference type="Google" id="ProtNLM"/>
    </source>
</evidence>
<dbReference type="AlphaFoldDB" id="A0A850T8Z0"/>
<keyword evidence="2" id="KW-1185">Reference proteome</keyword>
<evidence type="ECO:0000313" key="1">
    <source>
        <dbReference type="EMBL" id="NWH04938.1"/>
    </source>
</evidence>
<name>A0A850T8Z0_9BACT</name>
<protein>
    <recommendedName>
        <fullName evidence="3">ISKra4 family transposase</fullName>
    </recommendedName>
</protein>
<dbReference type="Proteomes" id="UP000553343">
    <property type="component" value="Unassembled WGS sequence"/>
</dbReference>
<comment type="caution">
    <text evidence="1">The sequence shown here is derived from an EMBL/GenBank/DDBJ whole genome shotgun (WGS) entry which is preliminary data.</text>
</comment>
<evidence type="ECO:0000313" key="2">
    <source>
        <dbReference type="Proteomes" id="UP000553343"/>
    </source>
</evidence>
<accession>A0A850T8Z0</accession>
<proteinExistence type="predicted"/>
<organism evidence="1 2">
    <name type="scientific">Desulfobacter latus</name>
    <dbReference type="NCBI Taxonomy" id="2292"/>
    <lineage>
        <taxon>Bacteria</taxon>
        <taxon>Pseudomonadati</taxon>
        <taxon>Thermodesulfobacteriota</taxon>
        <taxon>Desulfobacteria</taxon>
        <taxon>Desulfobacterales</taxon>
        <taxon>Desulfobacteraceae</taxon>
        <taxon>Desulfobacter</taxon>
    </lineage>
</organism>
<dbReference type="EMBL" id="JACADJ010000021">
    <property type="protein sequence ID" value="NWH04938.1"/>
    <property type="molecule type" value="Genomic_DNA"/>
</dbReference>
<gene>
    <name evidence="1" type="ORF">HXW94_08080</name>
</gene>
<sequence>MERGKRKYIHNTIAHISKAEVGKYVLNGPGTKDVLLFLTAFLFHNGLIGNRIQFFTDGHKTLNSSIFKRFSWYKNIGIILDWYHLEKKCKEQLSLALKGRIIRNETLDELKPLLWHGLTDEAVGHLESIGKDSIKKIESLNKLIEYLKRNKPYIPCYAVRKELNLCNSSAIGEKMNDLVVSSRQKHNGMSWSKKGSLGLATITAIKRNKENDKWFETKSLDFKL</sequence>